<feature type="transmembrane region" description="Helical" evidence="5">
    <location>
        <begin position="157"/>
        <end position="177"/>
    </location>
</feature>
<dbReference type="RefSeq" id="WP_216126883.1">
    <property type="nucleotide sequence ID" value="NZ_CP064782.1"/>
</dbReference>
<feature type="transmembrane region" description="Helical" evidence="5">
    <location>
        <begin position="277"/>
        <end position="294"/>
    </location>
</feature>
<evidence type="ECO:0000256" key="5">
    <source>
        <dbReference type="SAM" id="Phobius"/>
    </source>
</evidence>
<dbReference type="KEGG" id="aiq:Azoinq_02395"/>
<feature type="domain" description="EamA" evidence="6">
    <location>
        <begin position="16"/>
        <end position="146"/>
    </location>
</feature>
<dbReference type="Pfam" id="PF00892">
    <property type="entry name" value="EamA"/>
    <property type="match status" value="2"/>
</dbReference>
<protein>
    <submittedName>
        <fullName evidence="7">DMT family transporter</fullName>
    </submittedName>
</protein>
<keyword evidence="2 5" id="KW-0812">Transmembrane</keyword>
<feature type="transmembrane region" description="Helical" evidence="5">
    <location>
        <begin position="102"/>
        <end position="124"/>
    </location>
</feature>
<dbReference type="PANTHER" id="PTHR32322:SF2">
    <property type="entry name" value="EAMA DOMAIN-CONTAINING PROTEIN"/>
    <property type="match status" value="1"/>
</dbReference>
<feature type="transmembrane region" description="Helical" evidence="5">
    <location>
        <begin position="77"/>
        <end position="96"/>
    </location>
</feature>
<dbReference type="InterPro" id="IPR000620">
    <property type="entry name" value="EamA_dom"/>
</dbReference>
<evidence type="ECO:0000256" key="1">
    <source>
        <dbReference type="ARBA" id="ARBA00004141"/>
    </source>
</evidence>
<feature type="transmembrane region" description="Helical" evidence="5">
    <location>
        <begin position="133"/>
        <end position="151"/>
    </location>
</feature>
<proteinExistence type="predicted"/>
<evidence type="ECO:0000256" key="3">
    <source>
        <dbReference type="ARBA" id="ARBA00022989"/>
    </source>
</evidence>
<gene>
    <name evidence="7" type="ORF">Azoinq_02395</name>
</gene>
<sequence>MHPQNAASPGGPSLRSGYLWAGLTVMIWSGFILMSRFGGKSPLTGWDITALRFGTAALVLLPVWLRHHRDLHFNGQTLVLALTGGAGFGMLVYSGFKFSSAAHAAILLPGMLPFAVSIMAWLILGERPGSQRWAGLAVIGGGLVCLGMDSFKDGLGHWQGDLLLLSGSFSWALYTALVRRWRVSPWDATLGVALTSAALYMPIYLLWLPKEISQVSWGFLAFQAAYHGILVVIVAMLFYMRAMVILGPTRVGTLMALVPAIAGLASAPILGEALSPLILLGLGLVSGGACFGSLTRIPFIRRSPCPT</sequence>
<feature type="transmembrane region" description="Helical" evidence="5">
    <location>
        <begin position="251"/>
        <end position="271"/>
    </location>
</feature>
<evidence type="ECO:0000313" key="8">
    <source>
        <dbReference type="Proteomes" id="UP000683428"/>
    </source>
</evidence>
<keyword evidence="8" id="KW-1185">Reference proteome</keyword>
<name>A0A975XV51_9RHOO</name>
<feature type="transmembrane region" description="Helical" evidence="5">
    <location>
        <begin position="18"/>
        <end position="37"/>
    </location>
</feature>
<evidence type="ECO:0000256" key="2">
    <source>
        <dbReference type="ARBA" id="ARBA00022692"/>
    </source>
</evidence>
<dbReference type="InterPro" id="IPR050638">
    <property type="entry name" value="AA-Vitamin_Transporters"/>
</dbReference>
<dbReference type="Proteomes" id="UP000683428">
    <property type="component" value="Chromosome"/>
</dbReference>
<evidence type="ECO:0000313" key="7">
    <source>
        <dbReference type="EMBL" id="QWT49488.1"/>
    </source>
</evidence>
<evidence type="ECO:0000259" key="6">
    <source>
        <dbReference type="Pfam" id="PF00892"/>
    </source>
</evidence>
<dbReference type="EMBL" id="CP064782">
    <property type="protein sequence ID" value="QWT49488.1"/>
    <property type="molecule type" value="Genomic_DNA"/>
</dbReference>
<reference evidence="7" key="1">
    <citation type="submission" date="2020-11" db="EMBL/GenBank/DDBJ databases">
        <title>Azospira inquinata sp. nov.</title>
        <authorList>
            <person name="Moe W.M."/>
            <person name="Mikes M.C."/>
        </authorList>
    </citation>
    <scope>NUCLEOTIDE SEQUENCE</scope>
    <source>
        <strain evidence="7">Azo-3</strain>
    </source>
</reference>
<dbReference type="GO" id="GO:0016020">
    <property type="term" value="C:membrane"/>
    <property type="evidence" value="ECO:0007669"/>
    <property type="project" value="UniProtKB-SubCell"/>
</dbReference>
<evidence type="ECO:0000256" key="4">
    <source>
        <dbReference type="ARBA" id="ARBA00023136"/>
    </source>
</evidence>
<keyword evidence="3 5" id="KW-1133">Transmembrane helix</keyword>
<feature type="domain" description="EamA" evidence="6">
    <location>
        <begin position="159"/>
        <end position="291"/>
    </location>
</feature>
<feature type="transmembrane region" description="Helical" evidence="5">
    <location>
        <begin position="43"/>
        <end position="65"/>
    </location>
</feature>
<keyword evidence="4 5" id="KW-0472">Membrane</keyword>
<dbReference type="AlphaFoldDB" id="A0A975XV51"/>
<accession>A0A975XV51</accession>
<feature type="transmembrane region" description="Helical" evidence="5">
    <location>
        <begin position="189"/>
        <end position="207"/>
    </location>
</feature>
<organism evidence="7 8">
    <name type="scientific">Azospira inquinata</name>
    <dbReference type="NCBI Taxonomy" id="2785627"/>
    <lineage>
        <taxon>Bacteria</taxon>
        <taxon>Pseudomonadati</taxon>
        <taxon>Pseudomonadota</taxon>
        <taxon>Betaproteobacteria</taxon>
        <taxon>Rhodocyclales</taxon>
        <taxon>Rhodocyclaceae</taxon>
        <taxon>Azospira</taxon>
    </lineage>
</organism>
<comment type="subcellular location">
    <subcellularLocation>
        <location evidence="1">Membrane</location>
        <topology evidence="1">Multi-pass membrane protein</topology>
    </subcellularLocation>
</comment>
<feature type="transmembrane region" description="Helical" evidence="5">
    <location>
        <begin position="219"/>
        <end position="239"/>
    </location>
</feature>
<dbReference type="PANTHER" id="PTHR32322">
    <property type="entry name" value="INNER MEMBRANE TRANSPORTER"/>
    <property type="match status" value="1"/>
</dbReference>